<gene>
    <name evidence="1" type="primary">asp2</name>
    <name evidence="1" type="ORF">AMURIS_01654</name>
</gene>
<dbReference type="SUPFAM" id="SSF53474">
    <property type="entry name" value="alpha/beta-Hydrolases"/>
    <property type="match status" value="1"/>
</dbReference>
<dbReference type="NCBIfam" id="TIGR03712">
    <property type="entry name" value="acc_sec_asp2"/>
    <property type="match status" value="1"/>
</dbReference>
<organism evidence="1 2">
    <name type="scientific">Acetatifactor muris</name>
    <dbReference type="NCBI Taxonomy" id="879566"/>
    <lineage>
        <taxon>Bacteria</taxon>
        <taxon>Bacillati</taxon>
        <taxon>Bacillota</taxon>
        <taxon>Clostridia</taxon>
        <taxon>Lachnospirales</taxon>
        <taxon>Lachnospiraceae</taxon>
        <taxon>Acetatifactor</taxon>
    </lineage>
</organism>
<dbReference type="EMBL" id="OFSM01000007">
    <property type="protein sequence ID" value="SOY28939.1"/>
    <property type="molecule type" value="Genomic_DNA"/>
</dbReference>
<proteinExistence type="predicted"/>
<sequence>MEEIHILQLGEEDWNKVYTLPEWVQLDHAVHFGEKSEKQKKERTYDLFFLDRTPREEEIDPLFQAVKPHSLFITEKVEADEKTAWLCRCKKAQYLMPTEIQKFLMEETRYYYPKPYGAKFNLRDVSLAQGFSGKVKWNGNHDVTLEGDFGDEFRQVLFWRYNTFLNPGQVIDFWLEYSKDETVSIVLEITQFANGSISEEVAHWTFDEKQLQQVILLESQRAGSAFLSLCARGKGKLELVALHQRNSRGSHGYFLPGGERYVTSDGQEAFCYFEPGDLKPPLCVYFSGYKTLQGFEGYYMMKGMGCPFLLVAEPRLEGGAFYMGPPEYERQYVDMIHKYMEELGFTADQVVLSGLSMGTYGALYYGCDIRPHAVILGKPLASIGNVAANEKYNRPGGFPTSLDVLRCQNGALDQKAVQGLNTRFWNKFEATDWGNTKFIVSYMIEDDYDADAYQMLISHMQSEGVQIYGKGLHGRHNDNTGGIVNWFLDQYGKVLNEDFGRGKGKK</sequence>
<dbReference type="Pfam" id="PF16929">
    <property type="entry name" value="Asp2"/>
    <property type="match status" value="1"/>
</dbReference>
<protein>
    <submittedName>
        <fullName evidence="1">Accessory Sec system protein Asp2</fullName>
    </submittedName>
</protein>
<dbReference type="RefSeq" id="WP_103239004.1">
    <property type="nucleotide sequence ID" value="NZ_JANJZD010000014.1"/>
</dbReference>
<evidence type="ECO:0000313" key="1">
    <source>
        <dbReference type="EMBL" id="SOY28939.1"/>
    </source>
</evidence>
<dbReference type="Proteomes" id="UP000236311">
    <property type="component" value="Unassembled WGS sequence"/>
</dbReference>
<dbReference type="GO" id="GO:0015031">
    <property type="term" value="P:protein transport"/>
    <property type="evidence" value="ECO:0007669"/>
    <property type="project" value="InterPro"/>
</dbReference>
<dbReference type="AlphaFoldDB" id="A0A2K4ZEQ5"/>
<evidence type="ECO:0000313" key="2">
    <source>
        <dbReference type="Proteomes" id="UP000236311"/>
    </source>
</evidence>
<keyword evidence="2" id="KW-1185">Reference proteome</keyword>
<name>A0A2K4ZEQ5_9FIRM</name>
<dbReference type="InterPro" id="IPR022267">
    <property type="entry name" value="Asp2"/>
</dbReference>
<dbReference type="OrthoDB" id="9768578at2"/>
<accession>A0A2K4ZEQ5</accession>
<reference evidence="1 2" key="1">
    <citation type="submission" date="2018-01" db="EMBL/GenBank/DDBJ databases">
        <authorList>
            <person name="Gaut B.S."/>
            <person name="Morton B.R."/>
            <person name="Clegg M.T."/>
            <person name="Duvall M.R."/>
        </authorList>
    </citation>
    <scope>NUCLEOTIDE SEQUENCE [LARGE SCALE GENOMIC DNA]</scope>
    <source>
        <strain evidence="1">GP69</strain>
    </source>
</reference>
<dbReference type="InterPro" id="IPR029058">
    <property type="entry name" value="AB_hydrolase_fold"/>
</dbReference>